<keyword evidence="2" id="KW-0689">Ribosomal protein</keyword>
<dbReference type="InterPro" id="IPR016181">
    <property type="entry name" value="Acyl_CoA_acyltransferase"/>
</dbReference>
<organism evidence="2 3">
    <name type="scientific">Hoeflea marina</name>
    <dbReference type="NCBI Taxonomy" id="274592"/>
    <lineage>
        <taxon>Bacteria</taxon>
        <taxon>Pseudomonadati</taxon>
        <taxon>Pseudomonadota</taxon>
        <taxon>Alphaproteobacteria</taxon>
        <taxon>Hyphomicrobiales</taxon>
        <taxon>Rhizobiaceae</taxon>
        <taxon>Hoeflea</taxon>
    </lineage>
</organism>
<evidence type="ECO:0000313" key="2">
    <source>
        <dbReference type="EMBL" id="PWV95393.1"/>
    </source>
</evidence>
<keyword evidence="2" id="KW-0687">Ribonucleoprotein</keyword>
<dbReference type="SUPFAM" id="SSF55729">
    <property type="entry name" value="Acyl-CoA N-acyltransferases (Nat)"/>
    <property type="match status" value="1"/>
</dbReference>
<dbReference type="PROSITE" id="PS51186">
    <property type="entry name" value="GNAT"/>
    <property type="match status" value="1"/>
</dbReference>
<dbReference type="GO" id="GO:0016747">
    <property type="term" value="F:acyltransferase activity, transferring groups other than amino-acyl groups"/>
    <property type="evidence" value="ECO:0007669"/>
    <property type="project" value="InterPro"/>
</dbReference>
<dbReference type="CDD" id="cd04301">
    <property type="entry name" value="NAT_SF"/>
    <property type="match status" value="1"/>
</dbReference>
<accession>A0A317PE23</accession>
<name>A0A317PE23_9HYPH</name>
<feature type="domain" description="N-acetyltransferase" evidence="1">
    <location>
        <begin position="20"/>
        <end position="174"/>
    </location>
</feature>
<evidence type="ECO:0000313" key="3">
    <source>
        <dbReference type="Proteomes" id="UP000246352"/>
    </source>
</evidence>
<dbReference type="AlphaFoldDB" id="A0A317PE23"/>
<protein>
    <submittedName>
        <fullName evidence="2">Ribosomal protein S18 acetylase RimI-like enzyme</fullName>
    </submittedName>
</protein>
<keyword evidence="3" id="KW-1185">Reference proteome</keyword>
<sequence>MLCNLSSGPWTPAASVPHPLRYRRLRPADASAFAAHLHQLDPDARRDRFNGTTSDHWLDGYIERSLKAAIIVGAFDGRRLVAVAELHRGDAAANGEGETAFSVAAEWRRKGVGSALIRELLKQAETVGLGAMLVETGSNNLAMKALARRHGAEMRFSGNRSVGRIEVPHGLERAQARMTGDAVETTAATNPAKMGLRF</sequence>
<dbReference type="Proteomes" id="UP000246352">
    <property type="component" value="Unassembled WGS sequence"/>
</dbReference>
<dbReference type="OrthoDB" id="7843527at2"/>
<proteinExistence type="predicted"/>
<gene>
    <name evidence="2" type="ORF">DFR52_11124</name>
</gene>
<dbReference type="RefSeq" id="WP_110034558.1">
    <property type="nucleotide sequence ID" value="NZ_QGTR01000011.1"/>
</dbReference>
<dbReference type="Pfam" id="PF00583">
    <property type="entry name" value="Acetyltransf_1"/>
    <property type="match status" value="1"/>
</dbReference>
<dbReference type="GO" id="GO:0005840">
    <property type="term" value="C:ribosome"/>
    <property type="evidence" value="ECO:0007669"/>
    <property type="project" value="UniProtKB-KW"/>
</dbReference>
<dbReference type="InterPro" id="IPR000182">
    <property type="entry name" value="GNAT_dom"/>
</dbReference>
<evidence type="ECO:0000259" key="1">
    <source>
        <dbReference type="PROSITE" id="PS51186"/>
    </source>
</evidence>
<reference evidence="2 3" key="1">
    <citation type="submission" date="2018-05" db="EMBL/GenBank/DDBJ databases">
        <title>Genomic Encyclopedia of Type Strains, Phase IV (KMG-IV): sequencing the most valuable type-strain genomes for metagenomic binning, comparative biology and taxonomic classification.</title>
        <authorList>
            <person name="Goeker M."/>
        </authorList>
    </citation>
    <scope>NUCLEOTIDE SEQUENCE [LARGE SCALE GENOMIC DNA]</scope>
    <source>
        <strain evidence="2 3">DSM 16791</strain>
    </source>
</reference>
<comment type="caution">
    <text evidence="2">The sequence shown here is derived from an EMBL/GenBank/DDBJ whole genome shotgun (WGS) entry which is preliminary data.</text>
</comment>
<dbReference type="EMBL" id="QGTR01000011">
    <property type="protein sequence ID" value="PWV95393.1"/>
    <property type="molecule type" value="Genomic_DNA"/>
</dbReference>
<dbReference type="Gene3D" id="3.40.630.30">
    <property type="match status" value="1"/>
</dbReference>